<protein>
    <submittedName>
        <fullName evidence="2">Kynurenine formamidase</fullName>
    </submittedName>
</protein>
<dbReference type="EMBL" id="JAFBBK010000001">
    <property type="protein sequence ID" value="MBM7413322.1"/>
    <property type="molecule type" value="Genomic_DNA"/>
</dbReference>
<dbReference type="PANTHER" id="PTHR31118">
    <property type="entry name" value="CYCLASE-LIKE PROTEIN 2"/>
    <property type="match status" value="1"/>
</dbReference>
<comment type="caution">
    <text evidence="2">The sequence shown here is derived from an EMBL/GenBank/DDBJ whole genome shotgun (WGS) entry which is preliminary data.</text>
</comment>
<evidence type="ECO:0000313" key="3">
    <source>
        <dbReference type="Proteomes" id="UP000703038"/>
    </source>
</evidence>
<proteinExistence type="predicted"/>
<keyword evidence="3" id="KW-1185">Reference proteome</keyword>
<organism evidence="2 3">
    <name type="scientific">Rhodococcoides corynebacterioides</name>
    <dbReference type="NCBI Taxonomy" id="53972"/>
    <lineage>
        <taxon>Bacteria</taxon>
        <taxon>Bacillati</taxon>
        <taxon>Actinomycetota</taxon>
        <taxon>Actinomycetes</taxon>
        <taxon>Mycobacteriales</taxon>
        <taxon>Nocardiaceae</taxon>
        <taxon>Rhodococcoides</taxon>
    </lineage>
</organism>
<dbReference type="Pfam" id="PF04199">
    <property type="entry name" value="Cyclase"/>
    <property type="match status" value="1"/>
</dbReference>
<dbReference type="SUPFAM" id="SSF102198">
    <property type="entry name" value="Putative cyclase"/>
    <property type="match status" value="1"/>
</dbReference>
<name>A0ABS2KND9_9NOCA</name>
<dbReference type="InterPro" id="IPR037175">
    <property type="entry name" value="KFase_sf"/>
</dbReference>
<dbReference type="Proteomes" id="UP000703038">
    <property type="component" value="Unassembled WGS sequence"/>
</dbReference>
<dbReference type="InterPro" id="IPR007325">
    <property type="entry name" value="KFase/CYL"/>
</dbReference>
<evidence type="ECO:0000313" key="2">
    <source>
        <dbReference type="EMBL" id="MBM7413322.1"/>
    </source>
</evidence>
<dbReference type="RefSeq" id="WP_204865922.1">
    <property type="nucleotide sequence ID" value="NZ_JAFBBK010000001.1"/>
</dbReference>
<dbReference type="PANTHER" id="PTHR31118:SF12">
    <property type="entry name" value="CYCLASE-LIKE PROTEIN 2"/>
    <property type="match status" value="1"/>
</dbReference>
<reference evidence="2 3" key="1">
    <citation type="submission" date="2021-01" db="EMBL/GenBank/DDBJ databases">
        <title>Genomics of switchgrass bacterial isolates.</title>
        <authorList>
            <person name="Shade A."/>
        </authorList>
    </citation>
    <scope>NUCLEOTIDE SEQUENCE [LARGE SCALE GENOMIC DNA]</scope>
    <source>
        <strain evidence="2 3">PvP111</strain>
    </source>
</reference>
<gene>
    <name evidence="2" type="ORF">JOE42_000055</name>
</gene>
<dbReference type="Gene3D" id="3.50.30.50">
    <property type="entry name" value="Putative cyclase"/>
    <property type="match status" value="1"/>
</dbReference>
<feature type="region of interest" description="Disordered" evidence="1">
    <location>
        <begin position="78"/>
        <end position="98"/>
    </location>
</feature>
<accession>A0ABS2KND9</accession>
<sequence>MTAPATPSTLTSLLTELANGAIRVVDLTAPLSSTTPVLQLPAPFANTISLSLEPVSDFDAAGPGWGWNNIHTGEHTGTHVDAPAHWATGRSGHTVDTIPPSRLVGPAVVLDFTAEVASDPDFLLEPAHLEEFVANNGPLPDNAWLVFRTGWSARNQDAEAFLNADDSGPHSPGVSVAGAQWLAESAISGFAVETVGVDAGQAAAMEPMFPVHHHLLGADKYGVTQLQNLDQLPVTGAVLVVSPLPIVGGTGSPARVLAFVPA</sequence>
<evidence type="ECO:0000256" key="1">
    <source>
        <dbReference type="SAM" id="MobiDB-lite"/>
    </source>
</evidence>